<dbReference type="SMART" id="SM00365">
    <property type="entry name" value="LRR_SD22"/>
    <property type="match status" value="4"/>
</dbReference>
<reference evidence="5 6" key="1">
    <citation type="submission" date="2024-05" db="EMBL/GenBank/DDBJ databases">
        <title>Long read based assembly of the Candida bracarensis genome reveals expanded adhesin content.</title>
        <authorList>
            <person name="Marcet-Houben M."/>
            <person name="Ksiezopolska E."/>
            <person name="Gabaldon T."/>
        </authorList>
    </citation>
    <scope>NUCLEOTIDE SEQUENCE [LARGE SCALE GENOMIC DNA]</scope>
    <source>
        <strain evidence="5 6">CBM6</strain>
    </source>
</reference>
<keyword evidence="1" id="KW-0433">Leucine-rich repeat</keyword>
<evidence type="ECO:0000256" key="4">
    <source>
        <dbReference type="SAM" id="MobiDB-lite"/>
    </source>
</evidence>
<gene>
    <name evidence="5" type="ORF">RNJ44_04718</name>
</gene>
<dbReference type="SUPFAM" id="SSF52075">
    <property type="entry name" value="Outer arm dynein light chain 1"/>
    <property type="match status" value="1"/>
</dbReference>
<dbReference type="EMBL" id="JBEVYD010000005">
    <property type="protein sequence ID" value="KAL3232802.1"/>
    <property type="molecule type" value="Genomic_DNA"/>
</dbReference>
<feature type="compositionally biased region" description="Polar residues" evidence="4">
    <location>
        <begin position="829"/>
        <end position="839"/>
    </location>
</feature>
<dbReference type="Pfam" id="PF12799">
    <property type="entry name" value="LRR_4"/>
    <property type="match status" value="1"/>
</dbReference>
<keyword evidence="3" id="KW-0677">Repeat</keyword>
<feature type="compositionally biased region" description="Polar residues" evidence="4">
    <location>
        <begin position="576"/>
        <end position="600"/>
    </location>
</feature>
<feature type="region of interest" description="Disordered" evidence="4">
    <location>
        <begin position="533"/>
        <end position="600"/>
    </location>
</feature>
<dbReference type="Pfam" id="PF10428">
    <property type="entry name" value="SOG2"/>
    <property type="match status" value="1"/>
</dbReference>
<feature type="region of interest" description="Disordered" evidence="4">
    <location>
        <begin position="627"/>
        <end position="664"/>
    </location>
</feature>
<accession>A0ABR4NW04</accession>
<comment type="caution">
    <text evidence="5">The sequence shown here is derived from an EMBL/GenBank/DDBJ whole genome shotgun (WGS) entry which is preliminary data.</text>
</comment>
<keyword evidence="2" id="KW-0732">Signal</keyword>
<dbReference type="SMART" id="SM00369">
    <property type="entry name" value="LRR_TYP"/>
    <property type="match status" value="3"/>
</dbReference>
<evidence type="ECO:0000313" key="6">
    <source>
        <dbReference type="Proteomes" id="UP001623330"/>
    </source>
</evidence>
<feature type="region of interest" description="Disordered" evidence="4">
    <location>
        <begin position="470"/>
        <end position="494"/>
    </location>
</feature>
<sequence length="889" mass="100050">MNSVETTTNTLQEPLMPIDFNRKLEESVRKTQNASKLSKEEMREVIEHELTQQEPKNNATVKLIGLQLKTIPAEDIILLENVERLSLRKNIISYLPHNFQDLKNLRYLDLHGNCLREIPIELMQCAKLEILDISQNKITQLPEEFSPVISNKLKVLSLKNNRISSIWALSSIIQFTALKVLEIEGNPIPKEDLDQVQAYTPNQLNLPKDEYWAIAIPRYISNHPRTKVSASQESKVSRAAKRMGFVSTFGDENVPTPMPVPTPFSETSSNKTNKENAEKLMASNNGMMTSSDLYNHTKYNDYFKRLSILPEESNQEQHKVSHNDLVIACRKLLFSFTECQQAIRKITSLCKEKSIAVNVVSLLYSVRSHIDNLVEILEQSEENEVSNDQPLIKLCITIISIFKQIIALLQKNFKSFFEEDDLCFIRMFYMSLICSYTEMYNAWSFITPQEILLQKRSTLTSGKNQLESDIYPKVSRSKSDNNSRTENNLQLSRKPTIGATSKVEKHLAQKIPEEMHKTNLVHDNETVSELASEFVPKQLQRSRSNTLQNRSMSSHLHLNQTPPIMNSPNAVRELRSQSTTSNQSVHSNTSVVTPSSSEIYQDNQKISHTANKSVELRLPYAKDAQEERRSVNLLQSSSSNTSTNIGQIPTGSSHSATHNHSGNLTNTAEVDIDQQLYETLSTVVKMVSVVYNQVTSEISKAALASTTGQQILTDTLASKIKDLTDTCRQLLQLSQCLSERLKLLTGDAAIAEKYLSNSEKLKTWESINAFLKAIISILANAKILMADLPSLNEVRPQLASLAKITKDVTVILDLSSYKAVSVTAIGNSEAQNSNQSETTSEFKQDDKSDGNPMQIAAEISSVPLFTPQPSTAYMRNPFEQQISSQQSQQ</sequence>
<evidence type="ECO:0000256" key="3">
    <source>
        <dbReference type="ARBA" id="ARBA00022737"/>
    </source>
</evidence>
<dbReference type="PANTHER" id="PTHR24366">
    <property type="entry name" value="IG(IMMUNOGLOBULIN) AND LRR(LEUCINE RICH REPEAT) DOMAINS"/>
    <property type="match status" value="1"/>
</dbReference>
<dbReference type="PROSITE" id="PS51450">
    <property type="entry name" value="LRR"/>
    <property type="match status" value="3"/>
</dbReference>
<dbReference type="InterPro" id="IPR019487">
    <property type="entry name" value="RAM_signalling_pathway_SOG2"/>
</dbReference>
<proteinExistence type="predicted"/>
<evidence type="ECO:0000256" key="1">
    <source>
        <dbReference type="ARBA" id="ARBA00022614"/>
    </source>
</evidence>
<feature type="compositionally biased region" description="Basic and acidic residues" evidence="4">
    <location>
        <begin position="840"/>
        <end position="849"/>
    </location>
</feature>
<dbReference type="InterPro" id="IPR003591">
    <property type="entry name" value="Leu-rich_rpt_typical-subtyp"/>
</dbReference>
<evidence type="ECO:0000313" key="5">
    <source>
        <dbReference type="EMBL" id="KAL3232802.1"/>
    </source>
</evidence>
<dbReference type="InterPro" id="IPR001611">
    <property type="entry name" value="Leu-rich_rpt"/>
</dbReference>
<evidence type="ECO:0000256" key="2">
    <source>
        <dbReference type="ARBA" id="ARBA00022729"/>
    </source>
</evidence>
<dbReference type="InterPro" id="IPR032675">
    <property type="entry name" value="LRR_dom_sf"/>
</dbReference>
<organism evidence="5 6">
    <name type="scientific">Nakaseomyces bracarensis</name>
    <dbReference type="NCBI Taxonomy" id="273131"/>
    <lineage>
        <taxon>Eukaryota</taxon>
        <taxon>Fungi</taxon>
        <taxon>Dikarya</taxon>
        <taxon>Ascomycota</taxon>
        <taxon>Saccharomycotina</taxon>
        <taxon>Saccharomycetes</taxon>
        <taxon>Saccharomycetales</taxon>
        <taxon>Saccharomycetaceae</taxon>
        <taxon>Nakaseomyces</taxon>
    </lineage>
</organism>
<feature type="compositionally biased region" description="Polar residues" evidence="4">
    <location>
        <begin position="645"/>
        <end position="664"/>
    </location>
</feature>
<dbReference type="Gene3D" id="3.80.10.10">
    <property type="entry name" value="Ribonuclease Inhibitor"/>
    <property type="match status" value="1"/>
</dbReference>
<feature type="compositionally biased region" description="Polar residues" evidence="4">
    <location>
        <begin position="539"/>
        <end position="569"/>
    </location>
</feature>
<protein>
    <submittedName>
        <fullName evidence="5">Leucine-rich repeat-containing protein SOG2</fullName>
    </submittedName>
</protein>
<keyword evidence="6" id="KW-1185">Reference proteome</keyword>
<dbReference type="InterPro" id="IPR025875">
    <property type="entry name" value="Leu-rich_rpt_4"/>
</dbReference>
<dbReference type="PANTHER" id="PTHR24366:SF161">
    <property type="entry name" value="TIR DOMAIN-CONTAINING PROTEIN"/>
    <property type="match status" value="1"/>
</dbReference>
<dbReference type="Proteomes" id="UP001623330">
    <property type="component" value="Unassembled WGS sequence"/>
</dbReference>
<feature type="compositionally biased region" description="Polar residues" evidence="4">
    <location>
        <begin position="484"/>
        <end position="493"/>
    </location>
</feature>
<name>A0ABR4NW04_9SACH</name>
<feature type="region of interest" description="Disordered" evidence="4">
    <location>
        <begin position="829"/>
        <end position="853"/>
    </location>
</feature>